<proteinExistence type="predicted"/>
<comment type="caution">
    <text evidence="2">The sequence shown here is derived from an EMBL/GenBank/DDBJ whole genome shotgun (WGS) entry which is preliminary data.</text>
</comment>
<feature type="region of interest" description="Disordered" evidence="1">
    <location>
        <begin position="37"/>
        <end position="58"/>
    </location>
</feature>
<feature type="non-terminal residue" evidence="2">
    <location>
        <position position="58"/>
    </location>
</feature>
<protein>
    <submittedName>
        <fullName evidence="2">Stonin-2 isoform X1</fullName>
    </submittedName>
</protein>
<gene>
    <name evidence="2" type="ORF">DAT39_020600</name>
</gene>
<keyword evidence="3" id="KW-1185">Reference proteome</keyword>
<dbReference type="EMBL" id="QNUK01000776">
    <property type="protein sequence ID" value="KAF5889701.1"/>
    <property type="molecule type" value="Genomic_DNA"/>
</dbReference>
<name>A0A8J4TR24_CLAMG</name>
<organism evidence="2 3">
    <name type="scientific">Clarias magur</name>
    <name type="common">Asian catfish</name>
    <name type="synonym">Macropteronotus magur</name>
    <dbReference type="NCBI Taxonomy" id="1594786"/>
    <lineage>
        <taxon>Eukaryota</taxon>
        <taxon>Metazoa</taxon>
        <taxon>Chordata</taxon>
        <taxon>Craniata</taxon>
        <taxon>Vertebrata</taxon>
        <taxon>Euteleostomi</taxon>
        <taxon>Actinopterygii</taxon>
        <taxon>Neopterygii</taxon>
        <taxon>Teleostei</taxon>
        <taxon>Ostariophysi</taxon>
        <taxon>Siluriformes</taxon>
        <taxon>Clariidae</taxon>
        <taxon>Clarias</taxon>
    </lineage>
</organism>
<accession>A0A8J4TR24</accession>
<dbReference type="Proteomes" id="UP000727407">
    <property type="component" value="Unassembled WGS sequence"/>
</dbReference>
<reference evidence="2" key="1">
    <citation type="submission" date="2020-07" db="EMBL/GenBank/DDBJ databases">
        <title>Clarias magur genome sequencing, assembly and annotation.</title>
        <authorList>
            <person name="Kushwaha B."/>
            <person name="Kumar R."/>
            <person name="Das P."/>
            <person name="Joshi C.G."/>
            <person name="Kumar D."/>
            <person name="Nagpure N.S."/>
            <person name="Pandey M."/>
            <person name="Agarwal S."/>
            <person name="Srivastava S."/>
            <person name="Singh M."/>
            <person name="Sahoo L."/>
            <person name="Jayasankar P."/>
            <person name="Meher P.K."/>
            <person name="Koringa P.G."/>
            <person name="Iquebal M.A."/>
            <person name="Das S.P."/>
            <person name="Bit A."/>
            <person name="Patnaik S."/>
            <person name="Patel N."/>
            <person name="Shah T.M."/>
            <person name="Hinsu A."/>
            <person name="Jena J.K."/>
        </authorList>
    </citation>
    <scope>NUCLEOTIDE SEQUENCE</scope>
    <source>
        <strain evidence="2">CIFAMagur01</strain>
        <tissue evidence="2">Testis</tissue>
    </source>
</reference>
<evidence type="ECO:0000313" key="2">
    <source>
        <dbReference type="EMBL" id="KAF5889701.1"/>
    </source>
</evidence>
<evidence type="ECO:0000313" key="3">
    <source>
        <dbReference type="Proteomes" id="UP000727407"/>
    </source>
</evidence>
<sequence length="58" mass="6456">NHSSMRVAGKTQLLADPCWEISVDGPVMQHSSWVQFDEKPWTPSSPPCHPPLPHPPSQ</sequence>
<evidence type="ECO:0000256" key="1">
    <source>
        <dbReference type="SAM" id="MobiDB-lite"/>
    </source>
</evidence>
<feature type="compositionally biased region" description="Pro residues" evidence="1">
    <location>
        <begin position="43"/>
        <end position="58"/>
    </location>
</feature>
<feature type="non-terminal residue" evidence="2">
    <location>
        <position position="1"/>
    </location>
</feature>
<dbReference type="AlphaFoldDB" id="A0A8J4TR24"/>